<dbReference type="RefSeq" id="WP_013806475.1">
    <property type="nucleotide sequence ID" value="NC_015564.1"/>
</dbReference>
<dbReference type="PANTHER" id="PTHR10357">
    <property type="entry name" value="ALPHA-AMYLASE FAMILY MEMBER"/>
    <property type="match status" value="1"/>
</dbReference>
<feature type="region of interest" description="Disordered" evidence="2">
    <location>
        <begin position="372"/>
        <end position="394"/>
    </location>
</feature>
<dbReference type="GO" id="GO:0009313">
    <property type="term" value="P:oligosaccharide catabolic process"/>
    <property type="evidence" value="ECO:0007669"/>
    <property type="project" value="TreeGrafter"/>
</dbReference>
<dbReference type="Pfam" id="PF00128">
    <property type="entry name" value="Alpha-amylase"/>
    <property type="match status" value="1"/>
</dbReference>
<reference evidence="4 5" key="1">
    <citation type="journal article" date="2011" name="J. Bacteriol.">
        <title>Complete genome sequence of Amycolicicoccus subflavus DQS3-9A1T, an actinomycete isolated from crude oil-polluted soil.</title>
        <authorList>
            <person name="Cai M."/>
            <person name="Chen W.M."/>
            <person name="Nie Y."/>
            <person name="Chi C.Q."/>
            <person name="Wang Y.N."/>
            <person name="Tang Y.Q."/>
            <person name="Li G.Y."/>
            <person name="Wu X.L."/>
        </authorList>
    </citation>
    <scope>NUCLEOTIDE SEQUENCE [LARGE SCALE GENOMIC DNA]</scope>
    <source>
        <strain evidence="5">DSM 45089 / DQS3-9A1</strain>
    </source>
</reference>
<dbReference type="Gene3D" id="3.20.20.80">
    <property type="entry name" value="Glycosidases"/>
    <property type="match status" value="1"/>
</dbReference>
<sequence length="580" mass="64061">MTATRAAYDSDATTTSDSSGPLLAVHPADPPDEAAKWWRSSVIYQIYPRSFRDLDGDGNGDLAGITAELGQLAEMDIDAVWLSPFYPSPQRDGGYDVSNYCDVAPMYGSLAAFDHLVERATALGIRVIIDLVPNHCSEEHPLFQKALAAGPGSRERDIFIFRDGKGPGGAEPPNNWQSHFGGSAWTRVVEADASPGQWYLHLFDSSQPDFNWDNAAVHGEFERILRFWLDRGVAGFRVDVAHSLVKKQDLPDWHGRPDGVGTDDYPGHLAPMFGQPALHDIYRKWRQILAEYGDDRVLCAEAGIDPLPRLSDWVRPDEMHQTFNFAFLSCPWDATRFRTVIEDSLRAFDAVGAPTTWVLSNHDVQRHVTRFGITERPDRPGDGLGPDDPQPDLARGQTLARAASLLMLGLPGGVYLYQGEELGLPDHTLMPHSCRQDPTYARTDGQRLGRDGSRVPLPWESRAAAAGFSESGAAWLPQPTGWESFARDVQRNDPDSVLAMYTEALRLRRHHGLGHGSLKWLPEYLDTACLAFANGDVLVMVNTGDTDVRLPTPNVLLSSAPDSIRDGSLRPGHTVWVKLT</sequence>
<dbReference type="HOGENOM" id="CLU_006462_2_3_11"/>
<dbReference type="STRING" id="443218.AS9A_1677"/>
<dbReference type="eggNOG" id="COG0366">
    <property type="taxonomic scope" value="Bacteria"/>
</dbReference>
<dbReference type="SMART" id="SM00642">
    <property type="entry name" value="Aamy"/>
    <property type="match status" value="1"/>
</dbReference>
<dbReference type="Proteomes" id="UP000009235">
    <property type="component" value="Chromosome"/>
</dbReference>
<dbReference type="AlphaFoldDB" id="F6EJV1"/>
<dbReference type="EMBL" id="CP002786">
    <property type="protein sequence ID" value="AEF40126.1"/>
    <property type="molecule type" value="Genomic_DNA"/>
</dbReference>
<dbReference type="CDD" id="cd11332">
    <property type="entry name" value="AmyAc_OligoGlu_TS"/>
    <property type="match status" value="1"/>
</dbReference>
<organism evidence="4 5">
    <name type="scientific">Hoyosella subflava (strain DSM 45089 / JCM 17490 / NBRC 109087 / DQS3-9A1)</name>
    <name type="common">Amycolicicoccus subflavus</name>
    <dbReference type="NCBI Taxonomy" id="443218"/>
    <lineage>
        <taxon>Bacteria</taxon>
        <taxon>Bacillati</taxon>
        <taxon>Actinomycetota</taxon>
        <taxon>Actinomycetes</taxon>
        <taxon>Mycobacteriales</taxon>
        <taxon>Hoyosellaceae</taxon>
        <taxon>Hoyosella</taxon>
    </lineage>
</organism>
<feature type="region of interest" description="Disordered" evidence="2">
    <location>
        <begin position="1"/>
        <end position="26"/>
    </location>
</feature>
<gene>
    <name evidence="4" type="ordered locus">AS9A_1677</name>
</gene>
<dbReference type="InterPro" id="IPR045857">
    <property type="entry name" value="O16G_dom_2"/>
</dbReference>
<feature type="domain" description="Glycosyl hydrolase family 13 catalytic" evidence="3">
    <location>
        <begin position="45"/>
        <end position="454"/>
    </location>
</feature>
<accession>F6EJV1</accession>
<evidence type="ECO:0000313" key="4">
    <source>
        <dbReference type="EMBL" id="AEF40126.1"/>
    </source>
</evidence>
<name>F6EJV1_HOYSD</name>
<dbReference type="GO" id="GO:0016853">
    <property type="term" value="F:isomerase activity"/>
    <property type="evidence" value="ECO:0007669"/>
    <property type="project" value="UniProtKB-KW"/>
</dbReference>
<keyword evidence="5" id="KW-1185">Reference proteome</keyword>
<dbReference type="Gene3D" id="3.90.400.10">
    <property type="entry name" value="Oligo-1,6-glucosidase, Domain 2"/>
    <property type="match status" value="1"/>
</dbReference>
<proteinExistence type="inferred from homology"/>
<evidence type="ECO:0000256" key="2">
    <source>
        <dbReference type="SAM" id="MobiDB-lite"/>
    </source>
</evidence>
<feature type="compositionally biased region" description="Low complexity" evidence="2">
    <location>
        <begin position="1"/>
        <end position="19"/>
    </location>
</feature>
<dbReference type="PANTHER" id="PTHR10357:SF179">
    <property type="entry name" value="NEUTRAL AND BASIC AMINO ACID TRANSPORT PROTEIN RBAT"/>
    <property type="match status" value="1"/>
</dbReference>
<comment type="similarity">
    <text evidence="1">Belongs to the glycosyl hydrolase 13 family.</text>
</comment>
<evidence type="ECO:0000313" key="5">
    <source>
        <dbReference type="Proteomes" id="UP000009235"/>
    </source>
</evidence>
<dbReference type="GO" id="GO:0004556">
    <property type="term" value="F:alpha-amylase activity"/>
    <property type="evidence" value="ECO:0007669"/>
    <property type="project" value="TreeGrafter"/>
</dbReference>
<dbReference type="KEGG" id="asd:AS9A_1677"/>
<evidence type="ECO:0000259" key="3">
    <source>
        <dbReference type="SMART" id="SM00642"/>
    </source>
</evidence>
<dbReference type="SUPFAM" id="SSF51445">
    <property type="entry name" value="(Trans)glycosidases"/>
    <property type="match status" value="1"/>
</dbReference>
<evidence type="ECO:0000256" key="1">
    <source>
        <dbReference type="ARBA" id="ARBA00008061"/>
    </source>
</evidence>
<dbReference type="InterPro" id="IPR006047">
    <property type="entry name" value="GH13_cat_dom"/>
</dbReference>
<protein>
    <submittedName>
        <fullName evidence="4">Alpha amylase, catalytic region</fullName>
    </submittedName>
</protein>
<dbReference type="OrthoDB" id="9043248at2"/>
<dbReference type="InterPro" id="IPR017853">
    <property type="entry name" value="GH"/>
</dbReference>